<feature type="compositionally biased region" description="Basic and acidic residues" evidence="1">
    <location>
        <begin position="122"/>
        <end position="138"/>
    </location>
</feature>
<comment type="caution">
    <text evidence="2">The sequence shown here is derived from an EMBL/GenBank/DDBJ whole genome shotgun (WGS) entry which is preliminary data.</text>
</comment>
<gene>
    <name evidence="2" type="ORF">IWQ60_008293</name>
</gene>
<evidence type="ECO:0000256" key="1">
    <source>
        <dbReference type="SAM" id="MobiDB-lite"/>
    </source>
</evidence>
<organism evidence="2 3">
    <name type="scientific">Tieghemiomyces parasiticus</name>
    <dbReference type="NCBI Taxonomy" id="78921"/>
    <lineage>
        <taxon>Eukaryota</taxon>
        <taxon>Fungi</taxon>
        <taxon>Fungi incertae sedis</taxon>
        <taxon>Zoopagomycota</taxon>
        <taxon>Kickxellomycotina</taxon>
        <taxon>Dimargaritomycetes</taxon>
        <taxon>Dimargaritales</taxon>
        <taxon>Dimargaritaceae</taxon>
        <taxon>Tieghemiomyces</taxon>
    </lineage>
</organism>
<reference evidence="2" key="1">
    <citation type="submission" date="2022-07" db="EMBL/GenBank/DDBJ databases">
        <title>Phylogenomic reconstructions and comparative analyses of Kickxellomycotina fungi.</title>
        <authorList>
            <person name="Reynolds N.K."/>
            <person name="Stajich J.E."/>
            <person name="Barry K."/>
            <person name="Grigoriev I.V."/>
            <person name="Crous P."/>
            <person name="Smith M.E."/>
        </authorList>
    </citation>
    <scope>NUCLEOTIDE SEQUENCE</scope>
    <source>
        <strain evidence="2">RSA 861</strain>
    </source>
</reference>
<protein>
    <submittedName>
        <fullName evidence="2">Uncharacterized protein</fullName>
    </submittedName>
</protein>
<keyword evidence="3" id="KW-1185">Reference proteome</keyword>
<proteinExistence type="predicted"/>
<dbReference type="OrthoDB" id="5597211at2759"/>
<sequence>MSLPFTSFRTLPAAPSVLRQGPLTVARRFKSRHYRLITPNKHLENLPDPSTLPNGYIPGVCGYAPGFVPPKKLWFPPESKKAAKQRKKEAKATGRDPEELKKEKAKTWSAQPPPKKPPMSRVDLEGPSKRQTLQDRPKTSPQILYDRELTRSRYDFRADSLTLSDTRRESEARAVETRRQEVRAKREEQRQARADFQAQVSSDPYSAENLLNAQGTTVMKDAPIESTLVKAFSSPEDRKRFFEERAARRLQNKQEVDDARRHQLREQMVALFYNAQTFVTKDNIDAYLQRVFGDSPAANELADLGARTIGSNYHVEQNSEHLVTQRTNELESVMSETDMEGRIGLHVFEEHISRSPADAQPEAQ</sequence>
<dbReference type="Proteomes" id="UP001150569">
    <property type="component" value="Unassembled WGS sequence"/>
</dbReference>
<evidence type="ECO:0000313" key="3">
    <source>
        <dbReference type="Proteomes" id="UP001150569"/>
    </source>
</evidence>
<evidence type="ECO:0000313" key="2">
    <source>
        <dbReference type="EMBL" id="KAJ1915880.1"/>
    </source>
</evidence>
<feature type="compositionally biased region" description="Basic and acidic residues" evidence="1">
    <location>
        <begin position="90"/>
        <end position="106"/>
    </location>
</feature>
<name>A0A9W8DM03_9FUNG</name>
<dbReference type="EMBL" id="JANBPT010000609">
    <property type="protein sequence ID" value="KAJ1915880.1"/>
    <property type="molecule type" value="Genomic_DNA"/>
</dbReference>
<feature type="region of interest" description="Disordered" evidence="1">
    <location>
        <begin position="75"/>
        <end position="146"/>
    </location>
</feature>
<accession>A0A9W8DM03</accession>
<feature type="region of interest" description="Disordered" evidence="1">
    <location>
        <begin position="165"/>
        <end position="192"/>
    </location>
</feature>
<dbReference type="AlphaFoldDB" id="A0A9W8DM03"/>